<protein>
    <submittedName>
        <fullName evidence="1">Phosphoglycolate phosphatase</fullName>
        <ecNumber evidence="1">3.1.3.18</ecNumber>
    </submittedName>
</protein>
<dbReference type="Pfam" id="PF13419">
    <property type="entry name" value="HAD_2"/>
    <property type="match status" value="1"/>
</dbReference>
<dbReference type="PANTHER" id="PTHR43434:SF13">
    <property type="entry name" value="PHOSPHOGLYCOLATE PHOSPHATASE"/>
    <property type="match status" value="1"/>
</dbReference>
<dbReference type="Proteomes" id="UP000320496">
    <property type="component" value="Chromosome"/>
</dbReference>
<dbReference type="RefSeq" id="WP_145368747.1">
    <property type="nucleotide sequence ID" value="NZ_CP036275.1"/>
</dbReference>
<dbReference type="InterPro" id="IPR050155">
    <property type="entry name" value="HAD-like_hydrolase_sf"/>
</dbReference>
<dbReference type="SUPFAM" id="SSF56784">
    <property type="entry name" value="HAD-like"/>
    <property type="match status" value="1"/>
</dbReference>
<evidence type="ECO:0000313" key="2">
    <source>
        <dbReference type="Proteomes" id="UP000320496"/>
    </source>
</evidence>
<proteinExistence type="predicted"/>
<accession>A0A517Z5F2</accession>
<dbReference type="InterPro" id="IPR041492">
    <property type="entry name" value="HAD_2"/>
</dbReference>
<dbReference type="PANTHER" id="PTHR43434">
    <property type="entry name" value="PHOSPHOGLYCOLATE PHOSPHATASE"/>
    <property type="match status" value="1"/>
</dbReference>
<dbReference type="Gene3D" id="3.40.50.1000">
    <property type="entry name" value="HAD superfamily/HAD-like"/>
    <property type="match status" value="1"/>
</dbReference>
<sequence>MNYRMLLWDFDGTLADTLPGAVAVFNRLADRHGLTPITDPAAIRDMSTREFLAAHRVPIHRLPFLMAEFLSLQKSLLAGVRLHDGIPAALDQIRDLGCRLGVVSSNAEDNIRLCLDANGVTDRFEFIHGYSRLMGKERALRRAADRAGLSIGEILYVGDEVRDIDAAGSIGMDIAAVTWGFNSAATLRTAAPTYVIEHASELPGSVVEA</sequence>
<dbReference type="SFLD" id="SFLDS00003">
    <property type="entry name" value="Haloacid_Dehalogenase"/>
    <property type="match status" value="1"/>
</dbReference>
<keyword evidence="2" id="KW-1185">Reference proteome</keyword>
<dbReference type="GO" id="GO:0008967">
    <property type="term" value="F:phosphoglycolate phosphatase activity"/>
    <property type="evidence" value="ECO:0007669"/>
    <property type="project" value="UniProtKB-EC"/>
</dbReference>
<organism evidence="1 2">
    <name type="scientific">Maioricimonas rarisocia</name>
    <dbReference type="NCBI Taxonomy" id="2528026"/>
    <lineage>
        <taxon>Bacteria</taxon>
        <taxon>Pseudomonadati</taxon>
        <taxon>Planctomycetota</taxon>
        <taxon>Planctomycetia</taxon>
        <taxon>Planctomycetales</taxon>
        <taxon>Planctomycetaceae</taxon>
        <taxon>Maioricimonas</taxon>
    </lineage>
</organism>
<dbReference type="GO" id="GO:0006281">
    <property type="term" value="P:DNA repair"/>
    <property type="evidence" value="ECO:0007669"/>
    <property type="project" value="TreeGrafter"/>
</dbReference>
<dbReference type="Gene3D" id="1.10.150.240">
    <property type="entry name" value="Putative phosphatase, domain 2"/>
    <property type="match status" value="1"/>
</dbReference>
<gene>
    <name evidence="1" type="primary">gph_1</name>
    <name evidence="1" type="ORF">Mal4_20350</name>
</gene>
<name>A0A517Z5F2_9PLAN</name>
<dbReference type="InterPro" id="IPR023214">
    <property type="entry name" value="HAD_sf"/>
</dbReference>
<reference evidence="1 2" key="1">
    <citation type="submission" date="2019-02" db="EMBL/GenBank/DDBJ databases">
        <title>Deep-cultivation of Planctomycetes and their phenomic and genomic characterization uncovers novel biology.</title>
        <authorList>
            <person name="Wiegand S."/>
            <person name="Jogler M."/>
            <person name="Boedeker C."/>
            <person name="Pinto D."/>
            <person name="Vollmers J."/>
            <person name="Rivas-Marin E."/>
            <person name="Kohn T."/>
            <person name="Peeters S.H."/>
            <person name="Heuer A."/>
            <person name="Rast P."/>
            <person name="Oberbeckmann S."/>
            <person name="Bunk B."/>
            <person name="Jeske O."/>
            <person name="Meyerdierks A."/>
            <person name="Storesund J.E."/>
            <person name="Kallscheuer N."/>
            <person name="Luecker S."/>
            <person name="Lage O.M."/>
            <person name="Pohl T."/>
            <person name="Merkel B.J."/>
            <person name="Hornburger P."/>
            <person name="Mueller R.-W."/>
            <person name="Bruemmer F."/>
            <person name="Labrenz M."/>
            <person name="Spormann A.M."/>
            <person name="Op den Camp H."/>
            <person name="Overmann J."/>
            <person name="Amann R."/>
            <person name="Jetten M.S.M."/>
            <person name="Mascher T."/>
            <person name="Medema M.H."/>
            <person name="Devos D.P."/>
            <person name="Kaster A.-K."/>
            <person name="Ovreas L."/>
            <person name="Rohde M."/>
            <person name="Galperin M.Y."/>
            <person name="Jogler C."/>
        </authorList>
    </citation>
    <scope>NUCLEOTIDE SEQUENCE [LARGE SCALE GENOMIC DNA]</scope>
    <source>
        <strain evidence="1 2">Mal4</strain>
    </source>
</reference>
<dbReference type="OrthoDB" id="9792518at2"/>
<dbReference type="GO" id="GO:0005829">
    <property type="term" value="C:cytosol"/>
    <property type="evidence" value="ECO:0007669"/>
    <property type="project" value="TreeGrafter"/>
</dbReference>
<dbReference type="AlphaFoldDB" id="A0A517Z5F2"/>
<dbReference type="EMBL" id="CP036275">
    <property type="protein sequence ID" value="QDU37718.1"/>
    <property type="molecule type" value="Genomic_DNA"/>
</dbReference>
<dbReference type="KEGG" id="mri:Mal4_20350"/>
<dbReference type="InterPro" id="IPR036412">
    <property type="entry name" value="HAD-like_sf"/>
</dbReference>
<dbReference type="InterPro" id="IPR023198">
    <property type="entry name" value="PGP-like_dom2"/>
</dbReference>
<dbReference type="EC" id="3.1.3.18" evidence="1"/>
<dbReference type="SFLD" id="SFLDG01129">
    <property type="entry name" value="C1.5:_HAD__Beta-PGM__Phosphata"/>
    <property type="match status" value="1"/>
</dbReference>
<evidence type="ECO:0000313" key="1">
    <source>
        <dbReference type="EMBL" id="QDU37718.1"/>
    </source>
</evidence>
<keyword evidence="1" id="KW-0378">Hydrolase</keyword>